<accession>A0A151QQ53</accession>
<dbReference type="CDD" id="cd09272">
    <property type="entry name" value="RNase_HI_RT_Ty1"/>
    <property type="match status" value="1"/>
</dbReference>
<dbReference type="PANTHER" id="PTHR11439:SF467">
    <property type="entry name" value="INTEGRASE CATALYTIC DOMAIN-CONTAINING PROTEIN"/>
    <property type="match status" value="1"/>
</dbReference>
<gene>
    <name evidence="1" type="ORF">KK1_046899</name>
</gene>
<evidence type="ECO:0000313" key="2">
    <source>
        <dbReference type="Proteomes" id="UP000075243"/>
    </source>
</evidence>
<dbReference type="Gramene" id="C.cajan_45734.t">
    <property type="protein sequence ID" value="C.cajan_45734.t.cds1"/>
    <property type="gene ID" value="C.cajan_45734"/>
</dbReference>
<dbReference type="PANTHER" id="PTHR11439">
    <property type="entry name" value="GAG-POL-RELATED RETROTRANSPOSON"/>
    <property type="match status" value="1"/>
</dbReference>
<dbReference type="Proteomes" id="UP000075243">
    <property type="component" value="Unassembled WGS sequence"/>
</dbReference>
<keyword evidence="2" id="KW-1185">Reference proteome</keyword>
<reference evidence="1" key="1">
    <citation type="journal article" date="2012" name="Nat. Biotechnol.">
        <title>Draft genome sequence of pigeonpea (Cajanus cajan), an orphan legume crop of resource-poor farmers.</title>
        <authorList>
            <person name="Varshney R.K."/>
            <person name="Chen W."/>
            <person name="Li Y."/>
            <person name="Bharti A.K."/>
            <person name="Saxena R.K."/>
            <person name="Schlueter J.A."/>
            <person name="Donoghue M.T."/>
            <person name="Azam S."/>
            <person name="Fan G."/>
            <person name="Whaley A.M."/>
            <person name="Farmer A.D."/>
            <person name="Sheridan J."/>
            <person name="Iwata A."/>
            <person name="Tuteja R."/>
            <person name="Penmetsa R.V."/>
            <person name="Wu W."/>
            <person name="Upadhyaya H.D."/>
            <person name="Yang S.P."/>
            <person name="Shah T."/>
            <person name="Saxena K.B."/>
            <person name="Michael T."/>
            <person name="McCombie W.R."/>
            <person name="Yang B."/>
            <person name="Zhang G."/>
            <person name="Yang H."/>
            <person name="Wang J."/>
            <person name="Spillane C."/>
            <person name="Cook D.R."/>
            <person name="May G.D."/>
            <person name="Xu X."/>
            <person name="Jackson S.A."/>
        </authorList>
    </citation>
    <scope>NUCLEOTIDE SEQUENCE [LARGE SCALE GENOMIC DNA]</scope>
</reference>
<proteinExistence type="predicted"/>
<dbReference type="AlphaFoldDB" id="A0A151QQ53"/>
<sequence length="171" mass="19184">MLTYRRSNHLKVIGYLDSDFAGCVDSRKSTLGYVFFLAGGAISWKSAKQTVVASSTMEAEFVACFKVTIQANWLRNFISGLGIVDSIAKPLKMYCDNSTAIFFSKNDKYSKGAKHMELKYFVVKEEVQKQRVSIKHISTNLMIVDPLTKGLPPKIFIEHVKNMGIIVTNDC</sequence>
<evidence type="ECO:0000313" key="1">
    <source>
        <dbReference type="EMBL" id="KYP32433.1"/>
    </source>
</evidence>
<name>A0A151QQ53_CAJCA</name>
<dbReference type="EMBL" id="KQ485287">
    <property type="protein sequence ID" value="KYP32433.1"/>
    <property type="molecule type" value="Genomic_DNA"/>
</dbReference>
<protein>
    <submittedName>
        <fullName evidence="1">Retrovirus-related Pol polyprotein from transposon TNT 1-94</fullName>
    </submittedName>
</protein>
<organism evidence="1 2">
    <name type="scientific">Cajanus cajan</name>
    <name type="common">Pigeon pea</name>
    <name type="synonym">Cajanus indicus</name>
    <dbReference type="NCBI Taxonomy" id="3821"/>
    <lineage>
        <taxon>Eukaryota</taxon>
        <taxon>Viridiplantae</taxon>
        <taxon>Streptophyta</taxon>
        <taxon>Embryophyta</taxon>
        <taxon>Tracheophyta</taxon>
        <taxon>Spermatophyta</taxon>
        <taxon>Magnoliopsida</taxon>
        <taxon>eudicotyledons</taxon>
        <taxon>Gunneridae</taxon>
        <taxon>Pentapetalae</taxon>
        <taxon>rosids</taxon>
        <taxon>fabids</taxon>
        <taxon>Fabales</taxon>
        <taxon>Fabaceae</taxon>
        <taxon>Papilionoideae</taxon>
        <taxon>50 kb inversion clade</taxon>
        <taxon>NPAAA clade</taxon>
        <taxon>indigoferoid/millettioid clade</taxon>
        <taxon>Phaseoleae</taxon>
        <taxon>Cajanus</taxon>
    </lineage>
</organism>